<keyword evidence="2" id="KW-1185">Reference proteome</keyword>
<comment type="caution">
    <text evidence="1">The sequence shown here is derived from an EMBL/GenBank/DDBJ whole genome shotgun (WGS) entry which is preliminary data.</text>
</comment>
<accession>A0ABD0LZN3</accession>
<protein>
    <submittedName>
        <fullName evidence="1">Uncharacterized protein</fullName>
    </submittedName>
</protein>
<reference evidence="1 2" key="1">
    <citation type="journal article" date="2023" name="Sci. Data">
        <title>Genome assembly of the Korean intertidal mud-creeper Batillaria attramentaria.</title>
        <authorList>
            <person name="Patra A.K."/>
            <person name="Ho P.T."/>
            <person name="Jun S."/>
            <person name="Lee S.J."/>
            <person name="Kim Y."/>
            <person name="Won Y.J."/>
        </authorList>
    </citation>
    <scope>NUCLEOTIDE SEQUENCE [LARGE SCALE GENOMIC DNA]</scope>
    <source>
        <strain evidence="1">Wonlab-2016</strain>
    </source>
</reference>
<evidence type="ECO:0000313" key="1">
    <source>
        <dbReference type="EMBL" id="KAK7504489.1"/>
    </source>
</evidence>
<dbReference type="EMBL" id="JACVVK020000015">
    <property type="protein sequence ID" value="KAK7504489.1"/>
    <property type="molecule type" value="Genomic_DNA"/>
</dbReference>
<dbReference type="Proteomes" id="UP001519460">
    <property type="component" value="Unassembled WGS sequence"/>
</dbReference>
<organism evidence="1 2">
    <name type="scientific">Batillaria attramentaria</name>
    <dbReference type="NCBI Taxonomy" id="370345"/>
    <lineage>
        <taxon>Eukaryota</taxon>
        <taxon>Metazoa</taxon>
        <taxon>Spiralia</taxon>
        <taxon>Lophotrochozoa</taxon>
        <taxon>Mollusca</taxon>
        <taxon>Gastropoda</taxon>
        <taxon>Caenogastropoda</taxon>
        <taxon>Sorbeoconcha</taxon>
        <taxon>Cerithioidea</taxon>
        <taxon>Batillariidae</taxon>
        <taxon>Batillaria</taxon>
    </lineage>
</organism>
<dbReference type="AlphaFoldDB" id="A0ABD0LZN3"/>
<gene>
    <name evidence="1" type="ORF">BaRGS_00004355</name>
</gene>
<evidence type="ECO:0000313" key="2">
    <source>
        <dbReference type="Proteomes" id="UP001519460"/>
    </source>
</evidence>
<proteinExistence type="predicted"/>
<name>A0ABD0LZN3_9CAEN</name>
<sequence length="91" mass="10149">MSAQCLRRPLGVACEVKINGKKKKPRRKIEPVCLLRQGAQPRGDQERATGLGGKHYSTAICRTCLGDWRIAGGSGELQELLDEQHWFCRVS</sequence>